<dbReference type="OrthoDB" id="9789256at2"/>
<dbReference type="Gene3D" id="1.10.150.130">
    <property type="match status" value="1"/>
</dbReference>
<gene>
    <name evidence="6" type="ORF">AS592_01120</name>
</gene>
<keyword evidence="7" id="KW-1185">Reference proteome</keyword>
<feature type="domain" description="Tyr recombinase" evidence="5">
    <location>
        <begin position="202"/>
        <end position="382"/>
    </location>
</feature>
<dbReference type="InterPro" id="IPR013762">
    <property type="entry name" value="Integrase-like_cat_sf"/>
</dbReference>
<dbReference type="PANTHER" id="PTHR30629:SF2">
    <property type="entry name" value="PROPHAGE INTEGRASE INTS-RELATED"/>
    <property type="match status" value="1"/>
</dbReference>
<evidence type="ECO:0000256" key="2">
    <source>
        <dbReference type="ARBA" id="ARBA00022908"/>
    </source>
</evidence>
<dbReference type="Gene3D" id="1.10.443.10">
    <property type="entry name" value="Intergrase catalytic core"/>
    <property type="match status" value="1"/>
</dbReference>
<dbReference type="GO" id="GO:0006310">
    <property type="term" value="P:DNA recombination"/>
    <property type="evidence" value="ECO:0007669"/>
    <property type="project" value="UniProtKB-KW"/>
</dbReference>
<comment type="similarity">
    <text evidence="1">Belongs to the 'phage' integrase family.</text>
</comment>
<dbReference type="RefSeq" id="WP_067332515.1">
    <property type="nucleotide sequence ID" value="NZ_LNKT01000071.1"/>
</dbReference>
<dbReference type="PANTHER" id="PTHR30629">
    <property type="entry name" value="PROPHAGE INTEGRASE"/>
    <property type="match status" value="1"/>
</dbReference>
<dbReference type="InterPro" id="IPR002104">
    <property type="entry name" value="Integrase_catalytic"/>
</dbReference>
<sequence length="392" mass="44133">MARIKSKKYAGVYLNHLANGDISYVINFKDQHGKKVWVTVGKKSNGINEKFAFAKRSEYVNKIKLGEDPLQHKKKKQVTTLDDLAMVYFLDKEAENKTNIRQIQKYNLYFGHIDPKDISSEYRAIKVSDNGKDGLGTKNIHSITKDDIQKLQKALKAKGKAPKTVNGIIQLLTAIINHSIKEKGLALTNPCTGVKRLKTDDSRDRYLSLDEVKQLIDKVQDNKTVYHFVKLALTTGARLEGVLHIQKKDINLHNSSITVHDLKSGGTYTGFFDDIYKAELTDHIKHLKANDYVVGGSDTKTTARTISRHLKPTLDHLFNKGLKVDDRKNRVVIHTLRHTFASQLAIAGVPILTIQKLLNHADITQTMRYAKLAPDQGSKAVKGLYQNKGIDK</sequence>
<dbReference type="PROSITE" id="PS00018">
    <property type="entry name" value="EF_HAND_1"/>
    <property type="match status" value="1"/>
</dbReference>
<evidence type="ECO:0000256" key="4">
    <source>
        <dbReference type="ARBA" id="ARBA00023172"/>
    </source>
</evidence>
<keyword evidence="2" id="KW-0229">DNA integration</keyword>
<dbReference type="Proteomes" id="UP000075359">
    <property type="component" value="Unassembled WGS sequence"/>
</dbReference>
<dbReference type="SUPFAM" id="SSF56349">
    <property type="entry name" value="DNA breaking-rejoining enzymes"/>
    <property type="match status" value="1"/>
</dbReference>
<name>A0A151CDS2_9BACT</name>
<dbReference type="InterPro" id="IPR018247">
    <property type="entry name" value="EF_Hand_1_Ca_BS"/>
</dbReference>
<dbReference type="EMBL" id="LNKT01000071">
    <property type="protein sequence ID" value="KYJ85665.1"/>
    <property type="molecule type" value="Genomic_DNA"/>
</dbReference>
<evidence type="ECO:0000256" key="1">
    <source>
        <dbReference type="ARBA" id="ARBA00008857"/>
    </source>
</evidence>
<comment type="caution">
    <text evidence="6">The sequence shown here is derived from an EMBL/GenBank/DDBJ whole genome shotgun (WGS) entry which is preliminary data.</text>
</comment>
<keyword evidence="3" id="KW-0238">DNA-binding</keyword>
<evidence type="ECO:0000313" key="6">
    <source>
        <dbReference type="EMBL" id="KYJ85665.1"/>
    </source>
</evidence>
<dbReference type="STRING" id="1630136.AS592_01120"/>
<dbReference type="PROSITE" id="PS51898">
    <property type="entry name" value="TYR_RECOMBINASE"/>
    <property type="match status" value="1"/>
</dbReference>
<evidence type="ECO:0000256" key="3">
    <source>
        <dbReference type="ARBA" id="ARBA00023125"/>
    </source>
</evidence>
<evidence type="ECO:0000313" key="7">
    <source>
        <dbReference type="Proteomes" id="UP000075359"/>
    </source>
</evidence>
<dbReference type="InterPro" id="IPR011010">
    <property type="entry name" value="DNA_brk_join_enz"/>
</dbReference>
<accession>A0A151CDS2</accession>
<dbReference type="Pfam" id="PF00589">
    <property type="entry name" value="Phage_integrase"/>
    <property type="match status" value="1"/>
</dbReference>
<dbReference type="AlphaFoldDB" id="A0A151CDS2"/>
<evidence type="ECO:0000259" key="5">
    <source>
        <dbReference type="PROSITE" id="PS51898"/>
    </source>
</evidence>
<dbReference type="CDD" id="cd00796">
    <property type="entry name" value="INT_Rci_Hp1_C"/>
    <property type="match status" value="1"/>
</dbReference>
<organism evidence="6 7">
    <name type="scientific">Sulfurovum riftiae</name>
    <dbReference type="NCBI Taxonomy" id="1630136"/>
    <lineage>
        <taxon>Bacteria</taxon>
        <taxon>Pseudomonadati</taxon>
        <taxon>Campylobacterota</taxon>
        <taxon>Epsilonproteobacteria</taxon>
        <taxon>Campylobacterales</taxon>
        <taxon>Sulfurovaceae</taxon>
        <taxon>Sulfurovum</taxon>
    </lineage>
</organism>
<reference evidence="6 7" key="1">
    <citation type="submission" date="2015-11" db="EMBL/GenBank/DDBJ databases">
        <title>Draft genome of Sulfurovum riftiae 1812E, a member of the Epsilonproteobacteria isolated from the tube of the deep-sea hydrothermal vent tubewom Riftia pachyptila.</title>
        <authorList>
            <person name="Vetriani C."/>
            <person name="Giovannelli D."/>
        </authorList>
    </citation>
    <scope>NUCLEOTIDE SEQUENCE [LARGE SCALE GENOMIC DNA]</scope>
    <source>
        <strain evidence="6 7">1812E</strain>
    </source>
</reference>
<dbReference type="GO" id="GO:0003677">
    <property type="term" value="F:DNA binding"/>
    <property type="evidence" value="ECO:0007669"/>
    <property type="project" value="UniProtKB-KW"/>
</dbReference>
<dbReference type="InterPro" id="IPR010998">
    <property type="entry name" value="Integrase_recombinase_N"/>
</dbReference>
<dbReference type="InterPro" id="IPR050808">
    <property type="entry name" value="Phage_Integrase"/>
</dbReference>
<dbReference type="GO" id="GO:0015074">
    <property type="term" value="P:DNA integration"/>
    <property type="evidence" value="ECO:0007669"/>
    <property type="project" value="UniProtKB-KW"/>
</dbReference>
<protein>
    <recommendedName>
        <fullName evidence="5">Tyr recombinase domain-containing protein</fullName>
    </recommendedName>
</protein>
<keyword evidence="4" id="KW-0233">DNA recombination</keyword>
<proteinExistence type="inferred from homology"/>